<evidence type="ECO:0000313" key="4">
    <source>
        <dbReference type="EMBL" id="AEI15037.1"/>
    </source>
</evidence>
<reference evidence="5" key="2">
    <citation type="submission" date="2011-06" db="EMBL/GenBank/DDBJ databases">
        <title>The complete genome of Flexistipes sinusarabici DSM 4947.</title>
        <authorList>
            <person name="Lucas S."/>
            <person name="Han J."/>
            <person name="Lapidus A."/>
            <person name="Bruce D."/>
            <person name="Goodwin L."/>
            <person name="Pitluck S."/>
            <person name="Peters L."/>
            <person name="Kyrpides N."/>
            <person name="Mavromatis K."/>
            <person name="Ivanova N."/>
            <person name="Mikhailova N."/>
            <person name="Chertkov O."/>
            <person name="Detter J.C."/>
            <person name="Tapia R."/>
            <person name="Han C."/>
            <person name="Land M."/>
            <person name="Hauser L."/>
            <person name="Markowitz V."/>
            <person name="Cheng J.-F."/>
            <person name="Hugenholtz P."/>
            <person name="Woyke T."/>
            <person name="Wu D."/>
            <person name="Spring S."/>
            <person name="Schroeder M."/>
            <person name="Brambilla E."/>
            <person name="Klenk H.-P."/>
            <person name="Eisen J.A."/>
        </authorList>
    </citation>
    <scope>NUCLEOTIDE SEQUENCE [LARGE SCALE GENOMIC DNA]</scope>
    <source>
        <strain evidence="5">DSM 4947 / MAS 10</strain>
    </source>
</reference>
<organism evidence="4 5">
    <name type="scientific">Flexistipes sinusarabici (strain ATCC 49648 / DSM 4947 / MAS 10)</name>
    <dbReference type="NCBI Taxonomy" id="717231"/>
    <lineage>
        <taxon>Bacteria</taxon>
        <taxon>Pseudomonadati</taxon>
        <taxon>Deferribacterota</taxon>
        <taxon>Deferribacteres</taxon>
        <taxon>Deferribacterales</taxon>
        <taxon>Flexistipitaceae</taxon>
        <taxon>Flexistipes</taxon>
    </lineage>
</organism>
<comment type="similarity">
    <text evidence="1">Belongs to the transglycosylase Slt family.</text>
</comment>
<proteinExistence type="inferred from homology"/>
<gene>
    <name evidence="4" type="ordered locus">Flexsi_1387</name>
</gene>
<dbReference type="AlphaFoldDB" id="F8E7W9"/>
<keyword evidence="5" id="KW-1185">Reference proteome</keyword>
<feature type="transmembrane region" description="Helical" evidence="2">
    <location>
        <begin position="9"/>
        <end position="29"/>
    </location>
</feature>
<dbReference type="SUPFAM" id="SSF53955">
    <property type="entry name" value="Lysozyme-like"/>
    <property type="match status" value="1"/>
</dbReference>
<dbReference type="PANTHER" id="PTHR37423:SF2">
    <property type="entry name" value="MEMBRANE-BOUND LYTIC MUREIN TRANSGLYCOSYLASE C"/>
    <property type="match status" value="1"/>
</dbReference>
<dbReference type="eggNOG" id="COG0741">
    <property type="taxonomic scope" value="Bacteria"/>
</dbReference>
<evidence type="ECO:0000256" key="2">
    <source>
        <dbReference type="SAM" id="Phobius"/>
    </source>
</evidence>
<dbReference type="EMBL" id="CP002858">
    <property type="protein sequence ID" value="AEI15037.1"/>
    <property type="molecule type" value="Genomic_DNA"/>
</dbReference>
<dbReference type="KEGG" id="fsi:Flexsi_1387"/>
<feature type="domain" description="Transglycosylase SLT" evidence="3">
    <location>
        <begin position="73"/>
        <end position="169"/>
    </location>
</feature>
<protein>
    <submittedName>
        <fullName evidence="4">Lytic transglycosylase catalytic</fullName>
    </submittedName>
</protein>
<dbReference type="Proteomes" id="UP000006621">
    <property type="component" value="Chromosome"/>
</dbReference>
<dbReference type="HOGENOM" id="CLU_065765_7_1_0"/>
<reference evidence="4 5" key="1">
    <citation type="journal article" date="2011" name="Stand. Genomic Sci.">
        <title>Genome sequence of the moderately thermophilic halophile Flexistipes sinusarabici strain (MAS10).</title>
        <authorList>
            <person name="Lapidus A."/>
            <person name="Chertkov O."/>
            <person name="Nolan M."/>
            <person name="Lucas S."/>
            <person name="Hammon N."/>
            <person name="Deshpande S."/>
            <person name="Cheng J.F."/>
            <person name="Tapia R."/>
            <person name="Han C."/>
            <person name="Goodwin L."/>
            <person name="Pitluck S."/>
            <person name="Liolios K."/>
            <person name="Pagani I."/>
            <person name="Ivanova N."/>
            <person name="Huntemann M."/>
            <person name="Mavromatis K."/>
            <person name="Mikhailova N."/>
            <person name="Pati A."/>
            <person name="Chen A."/>
            <person name="Palaniappan K."/>
            <person name="Land M."/>
            <person name="Hauser L."/>
            <person name="Brambilla E.M."/>
            <person name="Rohde M."/>
            <person name="Abt B."/>
            <person name="Spring S."/>
            <person name="Goker M."/>
            <person name="Bristow J."/>
            <person name="Eisen J.A."/>
            <person name="Markowitz V."/>
            <person name="Hugenholtz P."/>
            <person name="Kyrpides N.C."/>
            <person name="Klenk H.P."/>
            <person name="Woyke T."/>
        </authorList>
    </citation>
    <scope>NUCLEOTIDE SEQUENCE [LARGE SCALE GENOMIC DNA]</scope>
    <source>
        <strain evidence="5">DSM 4947 / MAS 10</strain>
    </source>
</reference>
<keyword evidence="2" id="KW-1133">Transmembrane helix</keyword>
<sequence length="197" mass="22722">MLIKIYKTILYSFIIFILTINICSFLTTFNPKSLINPFHLKSRTISCYLLSKHIIFKSGIFLNKASKNEIISLIDKYSKKYNVDPDLIKIMVEVESEYNQFAISRTGAMGLMQIMPATFNDMKHTDPFDAERNISAGIKYFSIQKRTFKKLELALSAYNAGPSHVYKNHTVPNFIETKSYVSEIMSKYRKLKAIDSD</sequence>
<evidence type="ECO:0000313" key="5">
    <source>
        <dbReference type="Proteomes" id="UP000006621"/>
    </source>
</evidence>
<dbReference type="Pfam" id="PF01464">
    <property type="entry name" value="SLT"/>
    <property type="match status" value="1"/>
</dbReference>
<dbReference type="STRING" id="717231.Flexsi_1387"/>
<keyword evidence="2" id="KW-0812">Transmembrane</keyword>
<dbReference type="InterPro" id="IPR008258">
    <property type="entry name" value="Transglycosylase_SLT_dom_1"/>
</dbReference>
<evidence type="ECO:0000259" key="3">
    <source>
        <dbReference type="Pfam" id="PF01464"/>
    </source>
</evidence>
<keyword evidence="2" id="KW-0472">Membrane</keyword>
<dbReference type="Gene3D" id="1.10.530.10">
    <property type="match status" value="1"/>
</dbReference>
<dbReference type="CDD" id="cd00254">
    <property type="entry name" value="LT-like"/>
    <property type="match status" value="1"/>
</dbReference>
<accession>F8E7W9</accession>
<dbReference type="PANTHER" id="PTHR37423">
    <property type="entry name" value="SOLUBLE LYTIC MUREIN TRANSGLYCOSYLASE-RELATED"/>
    <property type="match status" value="1"/>
</dbReference>
<dbReference type="OrthoDB" id="9788661at2"/>
<name>F8E7W9_FLESM</name>
<evidence type="ECO:0000256" key="1">
    <source>
        <dbReference type="ARBA" id="ARBA00007734"/>
    </source>
</evidence>
<dbReference type="RefSeq" id="WP_013886520.1">
    <property type="nucleotide sequence ID" value="NC_015672.1"/>
</dbReference>
<dbReference type="InterPro" id="IPR023346">
    <property type="entry name" value="Lysozyme-like_dom_sf"/>
</dbReference>